<dbReference type="SUPFAM" id="SSF54236">
    <property type="entry name" value="Ubiquitin-like"/>
    <property type="match status" value="1"/>
</dbReference>
<dbReference type="Pfam" id="PF00789">
    <property type="entry name" value="UBX"/>
    <property type="match status" value="1"/>
</dbReference>
<evidence type="ECO:0000256" key="2">
    <source>
        <dbReference type="SAM" id="MobiDB-lite"/>
    </source>
</evidence>
<evidence type="ECO:0000313" key="4">
    <source>
        <dbReference type="EMBL" id="MBA0732728.1"/>
    </source>
</evidence>
<accession>A0A7J9B8W6</accession>
<sequence length="533" mass="59673">MTTPTRDAIESFKSITGESESVALRKLEEYGGNLNAAVSAHFLELERSITNPVSSASSQNNFVDMNNQSGLGTGGIVPLISAVRRFRPSLLLDPNYRRNLLNQIGTPNFNHYTTSPHMGEVTGVPVGFNSRNEHPLNSGVRPVITDSPGTPSYYGEGTYNNVSRDDHQHTNDIESEMMQAAIEASKQDFGQTYMNERRGSFYVHTHTGSSSVGLQQQQEDEELARAISLSLKTADEEKAMRMPKDHYEQMGTYDSNDKTTETTNNSSKLKVLHASCFSWKHLFLVNKKCVEFKIGNSSLRQLPVTHESVHDTQNHLLSKDSLNSNEWVDISQKELDEAIMLETQLFSQISEGSSYHPSHEQGGPGRSINPGLEAVSRPQPSSLMDQRLLRQQQDEEYLISLLADKEKEMNALKKAESHSLKEESLRRKHGEEVNKVMSAKSTSLPPEPAIDDENAITILVRIPDGTRHGRRFRKSDKLQLLFDFIDVGEVVKPGTYRVVRPYPRRAFGATDCSLSFNQLGLTGKQEALFLEFI</sequence>
<name>A0A7J9B8W6_GOSGO</name>
<feature type="domain" description="UBX" evidence="3">
    <location>
        <begin position="451"/>
        <end position="529"/>
    </location>
</feature>
<dbReference type="Pfam" id="PF14555">
    <property type="entry name" value="UBA_4"/>
    <property type="match status" value="1"/>
</dbReference>
<dbReference type="OrthoDB" id="1920064at2759"/>
<dbReference type="InterPro" id="IPR029071">
    <property type="entry name" value="Ubiquitin-like_domsf"/>
</dbReference>
<protein>
    <recommendedName>
        <fullName evidence="3">UBX domain-containing protein</fullName>
    </recommendedName>
</protein>
<feature type="region of interest" description="Disordered" evidence="2">
    <location>
        <begin position="415"/>
        <end position="448"/>
    </location>
</feature>
<dbReference type="CDD" id="cd14351">
    <property type="entry name" value="UBA_Ubx1_like"/>
    <property type="match status" value="1"/>
</dbReference>
<dbReference type="InterPro" id="IPR003903">
    <property type="entry name" value="UIM_dom"/>
</dbReference>
<dbReference type="PANTHER" id="PTHR23322:SF55">
    <property type="entry name" value="PLANT UBX DOMAIN-CONTAINING PROTEIN 9"/>
    <property type="match status" value="1"/>
</dbReference>
<comment type="caution">
    <text evidence="4">The sequence shown here is derived from an EMBL/GenBank/DDBJ whole genome shotgun (WGS) entry which is preliminary data.</text>
</comment>
<dbReference type="Pfam" id="PF02809">
    <property type="entry name" value="UIM"/>
    <property type="match status" value="2"/>
</dbReference>
<keyword evidence="1" id="KW-0833">Ubl conjugation pathway</keyword>
<dbReference type="PROSITE" id="PS50330">
    <property type="entry name" value="UIM"/>
    <property type="match status" value="1"/>
</dbReference>
<proteinExistence type="predicted"/>
<feature type="compositionally biased region" description="Basic and acidic residues" evidence="2">
    <location>
        <begin position="415"/>
        <end position="434"/>
    </location>
</feature>
<dbReference type="PANTHER" id="PTHR23322">
    <property type="entry name" value="FAS-ASSOCIATED PROTEIN"/>
    <property type="match status" value="1"/>
</dbReference>
<dbReference type="SMART" id="SM00726">
    <property type="entry name" value="UIM"/>
    <property type="match status" value="2"/>
</dbReference>
<dbReference type="CDD" id="cd01767">
    <property type="entry name" value="UBX"/>
    <property type="match status" value="1"/>
</dbReference>
<keyword evidence="5" id="KW-1185">Reference proteome</keyword>
<dbReference type="InterPro" id="IPR050730">
    <property type="entry name" value="UBX_domain-protein"/>
</dbReference>
<evidence type="ECO:0000313" key="5">
    <source>
        <dbReference type="Proteomes" id="UP000593579"/>
    </source>
</evidence>
<dbReference type="Proteomes" id="UP000593579">
    <property type="component" value="Unassembled WGS sequence"/>
</dbReference>
<feature type="region of interest" description="Disordered" evidence="2">
    <location>
        <begin position="350"/>
        <end position="381"/>
    </location>
</feature>
<evidence type="ECO:0000256" key="1">
    <source>
        <dbReference type="ARBA" id="ARBA00022786"/>
    </source>
</evidence>
<dbReference type="Gene3D" id="3.10.20.90">
    <property type="entry name" value="Phosphatidylinositol 3-kinase Catalytic Subunit, Chain A, domain 1"/>
    <property type="match status" value="1"/>
</dbReference>
<dbReference type="SMART" id="SM00166">
    <property type="entry name" value="UBX"/>
    <property type="match status" value="1"/>
</dbReference>
<organism evidence="4 5">
    <name type="scientific">Gossypium gossypioides</name>
    <name type="common">Mexican cotton</name>
    <name type="synonym">Selera gossypioides</name>
    <dbReference type="NCBI Taxonomy" id="34282"/>
    <lineage>
        <taxon>Eukaryota</taxon>
        <taxon>Viridiplantae</taxon>
        <taxon>Streptophyta</taxon>
        <taxon>Embryophyta</taxon>
        <taxon>Tracheophyta</taxon>
        <taxon>Spermatophyta</taxon>
        <taxon>Magnoliopsida</taxon>
        <taxon>eudicotyledons</taxon>
        <taxon>Gunneridae</taxon>
        <taxon>Pentapetalae</taxon>
        <taxon>rosids</taxon>
        <taxon>malvids</taxon>
        <taxon>Malvales</taxon>
        <taxon>Malvaceae</taxon>
        <taxon>Malvoideae</taxon>
        <taxon>Gossypium</taxon>
    </lineage>
</organism>
<dbReference type="EMBL" id="JABEZY010000001">
    <property type="protein sequence ID" value="MBA0732728.1"/>
    <property type="molecule type" value="Genomic_DNA"/>
</dbReference>
<evidence type="ECO:0000259" key="3">
    <source>
        <dbReference type="PROSITE" id="PS50033"/>
    </source>
</evidence>
<gene>
    <name evidence="4" type="ORF">Gogos_016800</name>
</gene>
<dbReference type="InterPro" id="IPR001012">
    <property type="entry name" value="UBX_dom"/>
</dbReference>
<dbReference type="PROSITE" id="PS50033">
    <property type="entry name" value="UBX"/>
    <property type="match status" value="1"/>
</dbReference>
<reference evidence="4 5" key="1">
    <citation type="journal article" date="2019" name="Genome Biol. Evol.">
        <title>Insights into the evolution of the New World diploid cottons (Gossypium, subgenus Houzingenia) based on genome sequencing.</title>
        <authorList>
            <person name="Grover C.E."/>
            <person name="Arick M.A. 2nd"/>
            <person name="Thrash A."/>
            <person name="Conover J.L."/>
            <person name="Sanders W.S."/>
            <person name="Peterson D.G."/>
            <person name="Frelichowski J.E."/>
            <person name="Scheffler J.A."/>
            <person name="Scheffler B.E."/>
            <person name="Wendel J.F."/>
        </authorList>
    </citation>
    <scope>NUCLEOTIDE SEQUENCE [LARGE SCALE GENOMIC DNA]</scope>
    <source>
        <strain evidence="4">5</strain>
        <tissue evidence="4">Leaf</tissue>
    </source>
</reference>
<dbReference type="GO" id="GO:0043130">
    <property type="term" value="F:ubiquitin binding"/>
    <property type="evidence" value="ECO:0007669"/>
    <property type="project" value="TreeGrafter"/>
</dbReference>
<dbReference type="AlphaFoldDB" id="A0A7J9B8W6"/>